<dbReference type="RefSeq" id="WP_207395333.1">
    <property type="nucleotide sequence ID" value="NZ_JABRWO010000002.1"/>
</dbReference>
<keyword evidence="1" id="KW-0732">Signal</keyword>
<dbReference type="AlphaFoldDB" id="A0A7V8V2V1"/>
<dbReference type="SMART" id="SM00749">
    <property type="entry name" value="BON"/>
    <property type="match status" value="6"/>
</dbReference>
<protein>
    <recommendedName>
        <fullName evidence="2">BON domain-containing protein</fullName>
    </recommendedName>
</protein>
<dbReference type="PROSITE" id="PS50914">
    <property type="entry name" value="BON"/>
    <property type="match status" value="6"/>
</dbReference>
<keyword evidence="4" id="KW-1185">Reference proteome</keyword>
<sequence length="515" mass="56530">MHNSLSSWLTVISIVVVLGISVPQLLAQAETRQILSDATIRERVVSQLLTDPGTHIVGVDVKSEDGVVTLDGRVTTILARDRAVRVVQTVKGVQAVVNKIKVKDIPNIDDEKIRKNVVRALENNPVTEAYEVEVSVAKGAVVLRGKVQSYREKEIVLRVVKRVIGVQEVEEELTVDLVDDRSDTELLTEIEAVLRWDPYVDEMYVHVSVDDGTVTLSGTVGTLAEKVRARSAAWLPGVTAVKATALEVKQWANDEDVRAKRFVNKSSDQLMKDAKHALRLDPRVFGFDIDVEMSGSSAVLSGEVATVQAKIAAGEDVENVVGIHSVTNNVKVISSDQKSDSQIDKDVIIALADDPYVESYEFKTEVNDGVVKLIGTVDSSFERDWAEHITAEVQGVEKIENDLLVTKQKNYINDPYVTDRLIDKSSITNYEKRAPLKSDQQLQDSIESELWWSPFVDSQKVNVTVENGIATLSGTVAGYAARNAATDNAYEAGATLVKNELELTPGLGLLETDEQ</sequence>
<dbReference type="Gene3D" id="3.30.1340.30">
    <property type="match status" value="5"/>
</dbReference>
<proteinExistence type="predicted"/>
<gene>
    <name evidence="3" type="ORF">HOV93_10040</name>
</gene>
<feature type="domain" description="BON" evidence="2">
    <location>
        <begin position="36"/>
        <end position="104"/>
    </location>
</feature>
<dbReference type="InterPro" id="IPR014004">
    <property type="entry name" value="Transpt-assoc_nodulatn_dom_bac"/>
</dbReference>
<evidence type="ECO:0000313" key="4">
    <source>
        <dbReference type="Proteomes" id="UP000551616"/>
    </source>
</evidence>
<dbReference type="EMBL" id="JABRWO010000002">
    <property type="protein sequence ID" value="MBA2113851.1"/>
    <property type="molecule type" value="Genomic_DNA"/>
</dbReference>
<feature type="domain" description="BON" evidence="2">
    <location>
        <begin position="438"/>
        <end position="505"/>
    </location>
</feature>
<feature type="domain" description="BON" evidence="2">
    <location>
        <begin position="182"/>
        <end position="250"/>
    </location>
</feature>
<dbReference type="InterPro" id="IPR007055">
    <property type="entry name" value="BON_dom"/>
</dbReference>
<comment type="caution">
    <text evidence="3">The sequence shown here is derived from an EMBL/GenBank/DDBJ whole genome shotgun (WGS) entry which is preliminary data.</text>
</comment>
<reference evidence="3 4" key="1">
    <citation type="submission" date="2020-05" db="EMBL/GenBank/DDBJ databases">
        <title>Bremerella alba sp. nov., a novel planctomycete isolated from the surface of the macroalga Fucus spiralis.</title>
        <authorList>
            <person name="Godinho O."/>
            <person name="Botelho R."/>
            <person name="Albuquerque L."/>
            <person name="Wiegand S."/>
            <person name="Da Costa M.S."/>
            <person name="Lobo-Da-Cunha A."/>
            <person name="Jogler C."/>
            <person name="Lage O.M."/>
        </authorList>
    </citation>
    <scope>NUCLEOTIDE SEQUENCE [LARGE SCALE GENOMIC DNA]</scope>
    <source>
        <strain evidence="3 4">FF15</strain>
    </source>
</reference>
<dbReference type="InterPro" id="IPR051686">
    <property type="entry name" value="Lipoprotein_DolP"/>
</dbReference>
<feature type="domain" description="BON" evidence="2">
    <location>
        <begin position="266"/>
        <end position="334"/>
    </location>
</feature>
<feature type="domain" description="BON" evidence="2">
    <location>
        <begin position="339"/>
        <end position="407"/>
    </location>
</feature>
<accession>A0A7V8V2V1</accession>
<feature type="domain" description="BON" evidence="2">
    <location>
        <begin position="109"/>
        <end position="177"/>
    </location>
</feature>
<evidence type="ECO:0000313" key="3">
    <source>
        <dbReference type="EMBL" id="MBA2113851.1"/>
    </source>
</evidence>
<evidence type="ECO:0000259" key="2">
    <source>
        <dbReference type="PROSITE" id="PS50914"/>
    </source>
</evidence>
<dbReference type="Pfam" id="PF04972">
    <property type="entry name" value="BON"/>
    <property type="match status" value="6"/>
</dbReference>
<dbReference type="PANTHER" id="PTHR34606:SF4">
    <property type="entry name" value="OUTER MEMBRANE LIPOPROTEIN DOLP"/>
    <property type="match status" value="1"/>
</dbReference>
<name>A0A7V8V2V1_9BACT</name>
<dbReference type="PANTHER" id="PTHR34606">
    <property type="entry name" value="BON DOMAIN-CONTAINING PROTEIN"/>
    <property type="match status" value="1"/>
</dbReference>
<dbReference type="Proteomes" id="UP000551616">
    <property type="component" value="Unassembled WGS sequence"/>
</dbReference>
<organism evidence="3 4">
    <name type="scientific">Bremerella alba</name>
    <dbReference type="NCBI Taxonomy" id="980252"/>
    <lineage>
        <taxon>Bacteria</taxon>
        <taxon>Pseudomonadati</taxon>
        <taxon>Planctomycetota</taxon>
        <taxon>Planctomycetia</taxon>
        <taxon>Pirellulales</taxon>
        <taxon>Pirellulaceae</taxon>
        <taxon>Bremerella</taxon>
    </lineage>
</organism>
<evidence type="ECO:0000256" key="1">
    <source>
        <dbReference type="ARBA" id="ARBA00022729"/>
    </source>
</evidence>